<evidence type="ECO:0000313" key="2">
    <source>
        <dbReference type="EMBL" id="KAH7328860.1"/>
    </source>
</evidence>
<name>A0A8K0WX47_9HYPO</name>
<dbReference type="AlphaFoldDB" id="A0A8K0WX47"/>
<evidence type="ECO:0000256" key="1">
    <source>
        <dbReference type="SAM" id="MobiDB-lite"/>
    </source>
</evidence>
<gene>
    <name evidence="2" type="ORF">B0I35DRAFT_29106</name>
</gene>
<comment type="caution">
    <text evidence="2">The sequence shown here is derived from an EMBL/GenBank/DDBJ whole genome shotgun (WGS) entry which is preliminary data.</text>
</comment>
<dbReference type="EMBL" id="JAGPNK010000001">
    <property type="protein sequence ID" value="KAH7328860.1"/>
    <property type="molecule type" value="Genomic_DNA"/>
</dbReference>
<evidence type="ECO:0000313" key="3">
    <source>
        <dbReference type="Proteomes" id="UP000813444"/>
    </source>
</evidence>
<keyword evidence="3" id="KW-1185">Reference proteome</keyword>
<reference evidence="2" key="1">
    <citation type="journal article" date="2021" name="Nat. Commun.">
        <title>Genetic determinants of endophytism in the Arabidopsis root mycobiome.</title>
        <authorList>
            <person name="Mesny F."/>
            <person name="Miyauchi S."/>
            <person name="Thiergart T."/>
            <person name="Pickel B."/>
            <person name="Atanasova L."/>
            <person name="Karlsson M."/>
            <person name="Huettel B."/>
            <person name="Barry K.W."/>
            <person name="Haridas S."/>
            <person name="Chen C."/>
            <person name="Bauer D."/>
            <person name="Andreopoulos W."/>
            <person name="Pangilinan J."/>
            <person name="LaButti K."/>
            <person name="Riley R."/>
            <person name="Lipzen A."/>
            <person name="Clum A."/>
            <person name="Drula E."/>
            <person name="Henrissat B."/>
            <person name="Kohler A."/>
            <person name="Grigoriev I.V."/>
            <person name="Martin F.M."/>
            <person name="Hacquard S."/>
        </authorList>
    </citation>
    <scope>NUCLEOTIDE SEQUENCE</scope>
    <source>
        <strain evidence="2">MPI-CAGE-CH-0235</strain>
    </source>
</reference>
<organism evidence="2 3">
    <name type="scientific">Stachybotrys elegans</name>
    <dbReference type="NCBI Taxonomy" id="80388"/>
    <lineage>
        <taxon>Eukaryota</taxon>
        <taxon>Fungi</taxon>
        <taxon>Dikarya</taxon>
        <taxon>Ascomycota</taxon>
        <taxon>Pezizomycotina</taxon>
        <taxon>Sordariomycetes</taxon>
        <taxon>Hypocreomycetidae</taxon>
        <taxon>Hypocreales</taxon>
        <taxon>Stachybotryaceae</taxon>
        <taxon>Stachybotrys</taxon>
    </lineage>
</organism>
<feature type="compositionally biased region" description="Basic and acidic residues" evidence="1">
    <location>
        <begin position="42"/>
        <end position="78"/>
    </location>
</feature>
<dbReference type="Proteomes" id="UP000813444">
    <property type="component" value="Unassembled WGS sequence"/>
</dbReference>
<sequence length="112" mass="12736">MCRTDATLLGCLAPCNLDVKHRSDLITLITVACLHDGSWRGYTERGGQEKARGKSKRLSEREKREKQKTSEGNTTRERRNIKRNIKIKGEIEKATTDRRNGVEAIPSYAYSL</sequence>
<protein>
    <submittedName>
        <fullName evidence="2">Uncharacterized protein</fullName>
    </submittedName>
</protein>
<accession>A0A8K0WX47</accession>
<feature type="region of interest" description="Disordered" evidence="1">
    <location>
        <begin position="39"/>
        <end position="84"/>
    </location>
</feature>
<proteinExistence type="predicted"/>